<dbReference type="SFLD" id="SFLDG01384">
    <property type="entry name" value="thioether_bond_formation_requi"/>
    <property type="match status" value="1"/>
</dbReference>
<dbReference type="Gene3D" id="1.10.10.60">
    <property type="entry name" value="Homeodomain-like"/>
    <property type="match status" value="1"/>
</dbReference>
<reference evidence="9 10" key="1">
    <citation type="submission" date="2015-09" db="EMBL/GenBank/DDBJ databases">
        <title>Sorangium comparison.</title>
        <authorList>
            <person name="Zaburannyi N."/>
            <person name="Bunk B."/>
            <person name="Overmann J."/>
            <person name="Mueller R."/>
        </authorList>
    </citation>
    <scope>NUCLEOTIDE SEQUENCE [LARGE SCALE GENOMIC DNA]</scope>
    <source>
        <strain evidence="9 10">So ce836</strain>
    </source>
</reference>
<dbReference type="InterPro" id="IPR024023">
    <property type="entry name" value="rSAM_paired_HxsB"/>
</dbReference>
<dbReference type="SUPFAM" id="SSF102114">
    <property type="entry name" value="Radical SAM enzymes"/>
    <property type="match status" value="1"/>
</dbReference>
<feature type="domain" description="Radical SAM core" evidence="8">
    <location>
        <begin position="109"/>
        <end position="333"/>
    </location>
</feature>
<dbReference type="SFLD" id="SFLDG01386">
    <property type="entry name" value="main_SPASM_domain-containing"/>
    <property type="match status" value="1"/>
</dbReference>
<organism evidence="9 10">
    <name type="scientific">Sorangium cellulosum</name>
    <name type="common">Polyangium cellulosum</name>
    <dbReference type="NCBI Taxonomy" id="56"/>
    <lineage>
        <taxon>Bacteria</taxon>
        <taxon>Pseudomonadati</taxon>
        <taxon>Myxococcota</taxon>
        <taxon>Polyangia</taxon>
        <taxon>Polyangiales</taxon>
        <taxon>Polyangiaceae</taxon>
        <taxon>Sorangium</taxon>
    </lineage>
</organism>
<dbReference type="CDD" id="cd01335">
    <property type="entry name" value="Radical_SAM"/>
    <property type="match status" value="1"/>
</dbReference>
<feature type="region of interest" description="Disordered" evidence="7">
    <location>
        <begin position="466"/>
        <end position="485"/>
    </location>
</feature>
<evidence type="ECO:0000256" key="4">
    <source>
        <dbReference type="ARBA" id="ARBA00023004"/>
    </source>
</evidence>
<evidence type="ECO:0000259" key="8">
    <source>
        <dbReference type="PROSITE" id="PS51918"/>
    </source>
</evidence>
<dbReference type="Pfam" id="PF01527">
    <property type="entry name" value="HTH_Tnp_1"/>
    <property type="match status" value="1"/>
</dbReference>
<dbReference type="AlphaFoldDB" id="A0A4P2QPZ5"/>
<evidence type="ECO:0000256" key="7">
    <source>
        <dbReference type="SAM" id="MobiDB-lite"/>
    </source>
</evidence>
<dbReference type="GO" id="GO:0006313">
    <property type="term" value="P:DNA transposition"/>
    <property type="evidence" value="ECO:0007669"/>
    <property type="project" value="InterPro"/>
</dbReference>
<keyword evidence="4" id="KW-0408">Iron</keyword>
<dbReference type="GO" id="GO:0003677">
    <property type="term" value="F:DNA binding"/>
    <property type="evidence" value="ECO:0007669"/>
    <property type="project" value="InterPro"/>
</dbReference>
<sequence length="515" mass="58820">MPSLARAFLLGNDMAPPVFQPRSAYAPRTGYHLLPLRLGRLDESIYIVTNDVGEYVRLERDELVAFVERRLAPDTNAYKSLKSRHFLYEDDASVAFDLLALKYRSRAERIAEFTGLHIFVVTLRCDHSCQYCQVSRQSEDSAQYDMTVAHADKALDLVFRSPNERIKIELQGGEPLLNFPLVRRIVERAQELNQHHRRDLQFVITSNLSRLSEDVLLFCKEHDVYLSTSLDGPADLHDAQRPTRGGGSHQKTVEGIHRTREVLGPHRVSALMTTTPRSLHRVHEIIDEYVRLGFHGIFLRNLSPYGFATRSLVKRYGVDDWLDFYKRGLSHILRINAGGYLLREDYTTILLQKMFAPLGSPYVDLQSPAGIGIGALVYNYDGAVYASDEGRMLAEMGDQTLVLPRFRRHPRRHQEAGMGRRKRRAFTPEFKAEAVRLAKASDRSIGQVAKDLDLTETALRDWIKRADTDAGHGPPGALTTPEREELQRLRRDVKRLEMEREILKKAAAFFAKENE</sequence>
<dbReference type="InterPro" id="IPR007197">
    <property type="entry name" value="rSAM"/>
</dbReference>
<dbReference type="InterPro" id="IPR023867">
    <property type="entry name" value="Sulphatase_maturase_rSAM"/>
</dbReference>
<evidence type="ECO:0000313" key="10">
    <source>
        <dbReference type="Proteomes" id="UP000295497"/>
    </source>
</evidence>
<dbReference type="PANTHER" id="PTHR43273:SF8">
    <property type="entry name" value="RADICAL SAM DOMAIN PROTEIN"/>
    <property type="match status" value="1"/>
</dbReference>
<evidence type="ECO:0000256" key="3">
    <source>
        <dbReference type="ARBA" id="ARBA00022723"/>
    </source>
</evidence>
<keyword evidence="3" id="KW-0479">Metal-binding</keyword>
<dbReference type="GO" id="GO:0016491">
    <property type="term" value="F:oxidoreductase activity"/>
    <property type="evidence" value="ECO:0007669"/>
    <property type="project" value="InterPro"/>
</dbReference>
<dbReference type="GO" id="GO:0046872">
    <property type="term" value="F:metal ion binding"/>
    <property type="evidence" value="ECO:0007669"/>
    <property type="project" value="UniProtKB-KW"/>
</dbReference>
<evidence type="ECO:0000256" key="5">
    <source>
        <dbReference type="ARBA" id="ARBA00023014"/>
    </source>
</evidence>
<keyword evidence="5" id="KW-0411">Iron-sulfur</keyword>
<keyword evidence="2" id="KW-0949">S-adenosyl-L-methionine</keyword>
<feature type="coiled-coil region" evidence="6">
    <location>
        <begin position="486"/>
        <end position="513"/>
    </location>
</feature>
<proteinExistence type="predicted"/>
<dbReference type="SFLD" id="SFLDS00029">
    <property type="entry name" value="Radical_SAM"/>
    <property type="match status" value="1"/>
</dbReference>
<comment type="cofactor">
    <cofactor evidence="1">
        <name>[4Fe-4S] cluster</name>
        <dbReference type="ChEBI" id="CHEBI:49883"/>
    </cofactor>
</comment>
<protein>
    <recommendedName>
        <fullName evidence="8">Radical SAM core domain-containing protein</fullName>
    </recommendedName>
</protein>
<dbReference type="Proteomes" id="UP000295497">
    <property type="component" value="Chromosome"/>
</dbReference>
<accession>A0A4P2QPZ5</accession>
<dbReference type="SUPFAM" id="SSF46689">
    <property type="entry name" value="Homeodomain-like"/>
    <property type="match status" value="1"/>
</dbReference>
<name>A0A4P2QPZ5_SORCE</name>
<evidence type="ECO:0000313" key="9">
    <source>
        <dbReference type="EMBL" id="AUX32028.1"/>
    </source>
</evidence>
<dbReference type="PROSITE" id="PS51918">
    <property type="entry name" value="RADICAL_SAM"/>
    <property type="match status" value="1"/>
</dbReference>
<dbReference type="InterPro" id="IPR058240">
    <property type="entry name" value="rSAM_sf"/>
</dbReference>
<dbReference type="InterPro" id="IPR002514">
    <property type="entry name" value="Transposase_8"/>
</dbReference>
<keyword evidence="6" id="KW-0175">Coiled coil</keyword>
<dbReference type="NCBIfam" id="TIGR03978">
    <property type="entry name" value="rSAM_paired_1"/>
    <property type="match status" value="1"/>
</dbReference>
<dbReference type="SFLD" id="SFLDG01067">
    <property type="entry name" value="SPASM/twitch_domain_containing"/>
    <property type="match status" value="1"/>
</dbReference>
<evidence type="ECO:0000256" key="2">
    <source>
        <dbReference type="ARBA" id="ARBA00022691"/>
    </source>
</evidence>
<evidence type="ECO:0000256" key="1">
    <source>
        <dbReference type="ARBA" id="ARBA00001966"/>
    </source>
</evidence>
<evidence type="ECO:0000256" key="6">
    <source>
        <dbReference type="SAM" id="Coils"/>
    </source>
</evidence>
<dbReference type="PANTHER" id="PTHR43273">
    <property type="entry name" value="ANAEROBIC SULFATASE-MATURATING ENZYME HOMOLOG ASLB-RELATED"/>
    <property type="match status" value="1"/>
</dbReference>
<dbReference type="InterPro" id="IPR006638">
    <property type="entry name" value="Elp3/MiaA/NifB-like_rSAM"/>
</dbReference>
<dbReference type="InterPro" id="IPR009057">
    <property type="entry name" value="Homeodomain-like_sf"/>
</dbReference>
<gene>
    <name evidence="9" type="ORF">SOCE836_041640</name>
</gene>
<dbReference type="EMBL" id="CP012672">
    <property type="protein sequence ID" value="AUX32028.1"/>
    <property type="molecule type" value="Genomic_DNA"/>
</dbReference>
<dbReference type="InterPro" id="IPR013785">
    <property type="entry name" value="Aldolase_TIM"/>
</dbReference>
<dbReference type="GO" id="GO:0004803">
    <property type="term" value="F:transposase activity"/>
    <property type="evidence" value="ECO:0007669"/>
    <property type="project" value="InterPro"/>
</dbReference>
<dbReference type="SMART" id="SM00729">
    <property type="entry name" value="Elp3"/>
    <property type="match status" value="1"/>
</dbReference>
<dbReference type="Gene3D" id="3.20.20.70">
    <property type="entry name" value="Aldolase class I"/>
    <property type="match status" value="1"/>
</dbReference>
<dbReference type="GO" id="GO:0051536">
    <property type="term" value="F:iron-sulfur cluster binding"/>
    <property type="evidence" value="ECO:0007669"/>
    <property type="project" value="UniProtKB-KW"/>
</dbReference>
<dbReference type="Pfam" id="PF04055">
    <property type="entry name" value="Radical_SAM"/>
    <property type="match status" value="1"/>
</dbReference>